<dbReference type="GO" id="GO:0009927">
    <property type="term" value="F:histidine phosphotransfer kinase activity"/>
    <property type="evidence" value="ECO:0007669"/>
    <property type="project" value="TreeGrafter"/>
</dbReference>
<dbReference type="PROSITE" id="PS50112">
    <property type="entry name" value="PAS"/>
    <property type="match status" value="1"/>
</dbReference>
<feature type="domain" description="Histidine kinase" evidence="7">
    <location>
        <begin position="682"/>
        <end position="957"/>
    </location>
</feature>
<dbReference type="Gene3D" id="1.10.287.130">
    <property type="match status" value="1"/>
</dbReference>
<evidence type="ECO:0000256" key="2">
    <source>
        <dbReference type="ARBA" id="ARBA00012438"/>
    </source>
</evidence>
<dbReference type="Proteomes" id="UP000779574">
    <property type="component" value="Unassembled WGS sequence"/>
</dbReference>
<dbReference type="EMBL" id="JAHFXF010000034">
    <property type="protein sequence ID" value="KAG9699417.1"/>
    <property type="molecule type" value="Genomic_DNA"/>
</dbReference>
<evidence type="ECO:0000256" key="6">
    <source>
        <dbReference type="PROSITE-ProRule" id="PRU00169"/>
    </source>
</evidence>
<evidence type="ECO:0000313" key="11">
    <source>
        <dbReference type="EMBL" id="KAG9699417.1"/>
    </source>
</evidence>
<dbReference type="SUPFAM" id="SSF52172">
    <property type="entry name" value="CheY-like"/>
    <property type="match status" value="1"/>
</dbReference>
<dbReference type="PANTHER" id="PTHR43047">
    <property type="entry name" value="TWO-COMPONENT HISTIDINE PROTEIN KINASE"/>
    <property type="match status" value="1"/>
</dbReference>
<dbReference type="SMART" id="SM00091">
    <property type="entry name" value="PAS"/>
    <property type="match status" value="1"/>
</dbReference>
<keyword evidence="3 6" id="KW-0597">Phosphoprotein</keyword>
<dbReference type="CDD" id="cd16922">
    <property type="entry name" value="HATPase_EvgS-ArcB-TorS-like"/>
    <property type="match status" value="1"/>
</dbReference>
<evidence type="ECO:0000259" key="9">
    <source>
        <dbReference type="PROSITE" id="PS50112"/>
    </source>
</evidence>
<reference evidence="11" key="1">
    <citation type="journal article" date="2021" name="J Fungi (Basel)">
        <title>Virulence traits and population genomics of the black yeast Aureobasidium melanogenum.</title>
        <authorList>
            <person name="Cernosa A."/>
            <person name="Sun X."/>
            <person name="Gostincar C."/>
            <person name="Fang C."/>
            <person name="Gunde-Cimerman N."/>
            <person name="Song Z."/>
        </authorList>
    </citation>
    <scope>NUCLEOTIDE SEQUENCE</scope>
    <source>
        <strain evidence="11">EXF-9911</strain>
    </source>
</reference>
<feature type="domain" description="PAS" evidence="9">
    <location>
        <begin position="534"/>
        <end position="609"/>
    </location>
</feature>
<dbReference type="CDD" id="cd00082">
    <property type="entry name" value="HisKA"/>
    <property type="match status" value="1"/>
</dbReference>
<dbReference type="PRINTS" id="PR00344">
    <property type="entry name" value="BCTRLSENSOR"/>
</dbReference>
<dbReference type="InterPro" id="IPR003594">
    <property type="entry name" value="HATPase_dom"/>
</dbReference>
<sequence length="1134" mass="125945">MVADVDASASPYTPANQIPPELDILIDFVAADDRPTLILNHATTEIVYANTAFDAFVATASRTSTPATWCSSLLDAARSAERLDPRTTHELGFFANQLWSARSIASSWIAITCSLQTHAHRPPEDAPTTSSDKKALAQSLLADTIPLQRQESDNLSTTSSSTCTSSLEAADLDAPLEDLIIDWLLFPKPSADPWLDLILNYNWQDTSLGPIKSWPTILRQVFATILASREPRVLHWGNEMHMLYNEQARFVVGELHPWPLGRPIIDIWGDAVRTELVKMIKTGIKKGKPLVQKNYELNLTRNGFPESCFFDLVFLPVPSPDGRYLGVLAEFTEITEKVLQKNRQDVSKSLLQSFSKVTDLHNLWQVFVNSLQSNARDVSYAVVYTSTESLGEQRADTFQLEASCNIDNPQKHLSSGIFEALKGSVGEVFVLQRSKNTLPQDLTVSQSEAGSVNTAYILPIMALDGLRILGVAVLGLNPRRAISPSVRQFVESIRDMLFKTAALFSLPTEQLESREIAKALSQQLETMTMKAEETEQNFTRMLRDAPIGMCMHRDDGRCVYVNDVCLDLLGMSRAQFYKAAEVGLAWRDAVHDEDFEAVNQIWSSAIEKGTAASAEFRVKATCSQASEVRWLEISAQQRHDTDGNLEYLYVWLRDISTSKQLAEQRLQDALETKRRSEVFIDMVSHEMRNRLGAILLLADSIVTSLPAVSNDVQERVLTPNLRQTLSDIAASIHLCANHQKVIVEEILTFSRLDSNLLVLAPEKIRPSETVQTVLKMVKAELDYDSIQGSLQIQQSYVDLAIDNVALDPGRLSQIILNLMTNAIKFTKNSSERRIVISLAASRTRPTADDCQVTLVAPREDKRPKLARRMSITNDPVGENVYLIFSVRDTGCGLTPTEMGHLFHRFSQASPKTYKQYGGSGLGLFISRELVELQGGQIGVRSEPGEGSTFAFFVETARIESPPEPPSAQLAQTSIKDHMRVVDGPAAQKTQVPDLHVLLVEDNAINQKILAQQLRKTGCARVHVADHGLDALELLSTTTFHKFTGIEQIPLSIILLDVEMPIMDGLTCARRIREYEKAGEIVRHVPIIGITANARSEQIASCIDAGMDEVVTKPFRVKDLLPRMLALVDQHNSAV</sequence>
<dbReference type="PANTHER" id="PTHR43047:SF72">
    <property type="entry name" value="OSMOSENSING HISTIDINE PROTEIN KINASE SLN1"/>
    <property type="match status" value="1"/>
</dbReference>
<evidence type="ECO:0000259" key="7">
    <source>
        <dbReference type="PROSITE" id="PS50109"/>
    </source>
</evidence>
<organism evidence="11 12">
    <name type="scientific">Aureobasidium melanogenum</name>
    <name type="common">Aureobasidium pullulans var. melanogenum</name>
    <dbReference type="NCBI Taxonomy" id="46634"/>
    <lineage>
        <taxon>Eukaryota</taxon>
        <taxon>Fungi</taxon>
        <taxon>Dikarya</taxon>
        <taxon>Ascomycota</taxon>
        <taxon>Pezizomycotina</taxon>
        <taxon>Dothideomycetes</taxon>
        <taxon>Dothideomycetidae</taxon>
        <taxon>Dothideales</taxon>
        <taxon>Saccotheciaceae</taxon>
        <taxon>Aureobasidium</taxon>
    </lineage>
</organism>
<dbReference type="SUPFAM" id="SSF55874">
    <property type="entry name" value="ATPase domain of HSP90 chaperone/DNA topoisomerase II/histidine kinase"/>
    <property type="match status" value="1"/>
</dbReference>
<keyword evidence="4" id="KW-0808">Transferase</keyword>
<comment type="caution">
    <text evidence="11">The sequence shown here is derived from an EMBL/GenBank/DDBJ whole genome shotgun (WGS) entry which is preliminary data.</text>
</comment>
<dbReference type="SMART" id="SM00448">
    <property type="entry name" value="REC"/>
    <property type="match status" value="1"/>
</dbReference>
<dbReference type="CDD" id="cd00130">
    <property type="entry name" value="PAS"/>
    <property type="match status" value="1"/>
</dbReference>
<dbReference type="InterPro" id="IPR036890">
    <property type="entry name" value="HATPase_C_sf"/>
</dbReference>
<dbReference type="Gene3D" id="3.30.565.10">
    <property type="entry name" value="Histidine kinase-like ATPase, C-terminal domain"/>
    <property type="match status" value="1"/>
</dbReference>
<dbReference type="InterPro" id="IPR036097">
    <property type="entry name" value="HisK_dim/P_sf"/>
</dbReference>
<dbReference type="AlphaFoldDB" id="A0A9P8EVR1"/>
<dbReference type="InterPro" id="IPR013655">
    <property type="entry name" value="PAS_fold_3"/>
</dbReference>
<dbReference type="PROSITE" id="PS50113">
    <property type="entry name" value="PAC"/>
    <property type="match status" value="1"/>
</dbReference>
<dbReference type="NCBIfam" id="TIGR00229">
    <property type="entry name" value="sensory_box"/>
    <property type="match status" value="1"/>
</dbReference>
<evidence type="ECO:0000256" key="1">
    <source>
        <dbReference type="ARBA" id="ARBA00000085"/>
    </source>
</evidence>
<dbReference type="CDD" id="cd17546">
    <property type="entry name" value="REC_hyHK_CKI1_RcsC-like"/>
    <property type="match status" value="1"/>
</dbReference>
<dbReference type="Pfam" id="PF02518">
    <property type="entry name" value="HATPase_c"/>
    <property type="match status" value="1"/>
</dbReference>
<evidence type="ECO:0000259" key="8">
    <source>
        <dbReference type="PROSITE" id="PS50110"/>
    </source>
</evidence>
<dbReference type="OrthoDB" id="60033at2759"/>
<evidence type="ECO:0000259" key="10">
    <source>
        <dbReference type="PROSITE" id="PS50113"/>
    </source>
</evidence>
<gene>
    <name evidence="11" type="ORF">KCU76_g1537</name>
</gene>
<keyword evidence="5 11" id="KW-0418">Kinase</keyword>
<dbReference type="Pfam" id="PF08447">
    <property type="entry name" value="PAS_3"/>
    <property type="match status" value="1"/>
</dbReference>
<dbReference type="GO" id="GO:0005886">
    <property type="term" value="C:plasma membrane"/>
    <property type="evidence" value="ECO:0007669"/>
    <property type="project" value="TreeGrafter"/>
</dbReference>
<dbReference type="Gene3D" id="3.40.50.2300">
    <property type="match status" value="1"/>
</dbReference>
<feature type="non-terminal residue" evidence="11">
    <location>
        <position position="1"/>
    </location>
</feature>
<dbReference type="InterPro" id="IPR000014">
    <property type="entry name" value="PAS"/>
</dbReference>
<feature type="modified residue" description="4-aspartylphosphate" evidence="6">
    <location>
        <position position="1056"/>
    </location>
</feature>
<dbReference type="EC" id="2.7.13.3" evidence="2"/>
<dbReference type="SMART" id="SM00387">
    <property type="entry name" value="HATPase_c"/>
    <property type="match status" value="1"/>
</dbReference>
<accession>A0A9P8EVR1</accession>
<feature type="domain" description="PAC" evidence="10">
    <location>
        <begin position="612"/>
        <end position="667"/>
    </location>
</feature>
<dbReference type="GO" id="GO:0000155">
    <property type="term" value="F:phosphorelay sensor kinase activity"/>
    <property type="evidence" value="ECO:0007669"/>
    <property type="project" value="InterPro"/>
</dbReference>
<proteinExistence type="predicted"/>
<evidence type="ECO:0000256" key="4">
    <source>
        <dbReference type="ARBA" id="ARBA00022679"/>
    </source>
</evidence>
<dbReference type="InterPro" id="IPR004358">
    <property type="entry name" value="Sig_transdc_His_kin-like_C"/>
</dbReference>
<dbReference type="Gene3D" id="3.30.450.20">
    <property type="entry name" value="PAS domain"/>
    <property type="match status" value="2"/>
</dbReference>
<dbReference type="Pfam" id="PF00072">
    <property type="entry name" value="Response_reg"/>
    <property type="match status" value="1"/>
</dbReference>
<feature type="domain" description="Response regulatory" evidence="8">
    <location>
        <begin position="995"/>
        <end position="1127"/>
    </location>
</feature>
<dbReference type="InterPro" id="IPR011006">
    <property type="entry name" value="CheY-like_superfamily"/>
</dbReference>
<dbReference type="InterPro" id="IPR005467">
    <property type="entry name" value="His_kinase_dom"/>
</dbReference>
<reference evidence="11" key="2">
    <citation type="submission" date="2021-08" db="EMBL/GenBank/DDBJ databases">
        <authorList>
            <person name="Gostincar C."/>
            <person name="Sun X."/>
            <person name="Song Z."/>
            <person name="Gunde-Cimerman N."/>
        </authorList>
    </citation>
    <scope>NUCLEOTIDE SEQUENCE</scope>
    <source>
        <strain evidence="11">EXF-9911</strain>
    </source>
</reference>
<protein>
    <recommendedName>
        <fullName evidence="2">histidine kinase</fullName>
        <ecNumber evidence="2">2.7.13.3</ecNumber>
    </recommendedName>
</protein>
<evidence type="ECO:0000256" key="5">
    <source>
        <dbReference type="ARBA" id="ARBA00022777"/>
    </source>
</evidence>
<evidence type="ECO:0000256" key="3">
    <source>
        <dbReference type="ARBA" id="ARBA00022553"/>
    </source>
</evidence>
<evidence type="ECO:0000313" key="12">
    <source>
        <dbReference type="Proteomes" id="UP000779574"/>
    </source>
</evidence>
<dbReference type="SUPFAM" id="SSF55785">
    <property type="entry name" value="PYP-like sensor domain (PAS domain)"/>
    <property type="match status" value="1"/>
</dbReference>
<dbReference type="InterPro" id="IPR000700">
    <property type="entry name" value="PAS-assoc_C"/>
</dbReference>
<dbReference type="PROSITE" id="PS50109">
    <property type="entry name" value="HIS_KIN"/>
    <property type="match status" value="1"/>
</dbReference>
<dbReference type="SUPFAM" id="SSF47384">
    <property type="entry name" value="Homodimeric domain of signal transducing histidine kinase"/>
    <property type="match status" value="1"/>
</dbReference>
<dbReference type="InterPro" id="IPR003661">
    <property type="entry name" value="HisK_dim/P_dom"/>
</dbReference>
<comment type="catalytic activity">
    <reaction evidence="1">
        <text>ATP + protein L-histidine = ADP + protein N-phospho-L-histidine.</text>
        <dbReference type="EC" id="2.7.13.3"/>
    </reaction>
</comment>
<dbReference type="InterPro" id="IPR001789">
    <property type="entry name" value="Sig_transdc_resp-reg_receiver"/>
</dbReference>
<name>A0A9P8EVR1_AURME</name>
<dbReference type="PROSITE" id="PS50110">
    <property type="entry name" value="RESPONSE_REGULATORY"/>
    <property type="match status" value="1"/>
</dbReference>
<dbReference type="InterPro" id="IPR035965">
    <property type="entry name" value="PAS-like_dom_sf"/>
</dbReference>